<feature type="signal peptide" evidence="1">
    <location>
        <begin position="1"/>
        <end position="28"/>
    </location>
</feature>
<dbReference type="Proteomes" id="UP000524450">
    <property type="component" value="Unassembled WGS sequence"/>
</dbReference>
<sequence>MAADFHLHRAILIAVAAGLAALASGAKAAGPADGASRPASPAVTPARSCSFGAFVAEADPAGLNVREAPSTAARVLGKLPPTFVEPAMNYGVRVEVEVIGVRDGWFLIRNAKDNADLTGRPARPMYSGRGWVSGSKLTVKSQADAGRARPARAAAVHLRIGDGETFDGDSFIEAARLSDCQGEWAQVEFADQRFPAQDRATLKVEPAARAGLPSGRFRVWVDRLCGIQETSCS</sequence>
<evidence type="ECO:0008006" key="4">
    <source>
        <dbReference type="Google" id="ProtNLM"/>
    </source>
</evidence>
<dbReference type="Gene3D" id="2.30.30.40">
    <property type="entry name" value="SH3 Domains"/>
    <property type="match status" value="1"/>
</dbReference>
<evidence type="ECO:0000256" key="1">
    <source>
        <dbReference type="SAM" id="SignalP"/>
    </source>
</evidence>
<protein>
    <recommendedName>
        <fullName evidence="4">SH3 domain-containing protein</fullName>
    </recommendedName>
</protein>
<accession>A0A840G2V1</accession>
<evidence type="ECO:0000313" key="3">
    <source>
        <dbReference type="Proteomes" id="UP000524450"/>
    </source>
</evidence>
<dbReference type="EMBL" id="JACIFZ010000022">
    <property type="protein sequence ID" value="MBB4226140.1"/>
    <property type="molecule type" value="Genomic_DNA"/>
</dbReference>
<reference evidence="2 3" key="1">
    <citation type="submission" date="2020-08" db="EMBL/GenBank/DDBJ databases">
        <title>Genomic Encyclopedia of Type Strains, Phase IV (KMG-V): Genome sequencing to study the core and pangenomes of soil and plant-associated prokaryotes.</title>
        <authorList>
            <person name="Whitman W."/>
        </authorList>
    </citation>
    <scope>NUCLEOTIDE SEQUENCE [LARGE SCALE GENOMIC DNA]</scope>
    <source>
        <strain evidence="2 3">34/80</strain>
    </source>
</reference>
<keyword evidence="1" id="KW-0732">Signal</keyword>
<feature type="chain" id="PRO_5032595343" description="SH3 domain-containing protein" evidence="1">
    <location>
        <begin position="29"/>
        <end position="233"/>
    </location>
</feature>
<organism evidence="2 3">
    <name type="scientific">Variovorax guangxiensis</name>
    <dbReference type="NCBI Taxonomy" id="1775474"/>
    <lineage>
        <taxon>Bacteria</taxon>
        <taxon>Pseudomonadati</taxon>
        <taxon>Pseudomonadota</taxon>
        <taxon>Betaproteobacteria</taxon>
        <taxon>Burkholderiales</taxon>
        <taxon>Comamonadaceae</taxon>
        <taxon>Variovorax</taxon>
    </lineage>
</organism>
<comment type="caution">
    <text evidence="2">The sequence shown here is derived from an EMBL/GenBank/DDBJ whole genome shotgun (WGS) entry which is preliminary data.</text>
</comment>
<dbReference type="AlphaFoldDB" id="A0A840G2V1"/>
<name>A0A840G2V1_9BURK</name>
<evidence type="ECO:0000313" key="2">
    <source>
        <dbReference type="EMBL" id="MBB4226140.1"/>
    </source>
</evidence>
<proteinExistence type="predicted"/>
<gene>
    <name evidence="2" type="ORF">GGD71_006959</name>
</gene>
<dbReference type="RefSeq" id="WP_184642812.1">
    <property type="nucleotide sequence ID" value="NZ_JACIFZ010000022.1"/>
</dbReference>